<dbReference type="PANTHER" id="PTHR30408:SF12">
    <property type="entry name" value="TYPE I RESTRICTION ENZYME MJAVIII SPECIFICITY SUBUNIT"/>
    <property type="match status" value="1"/>
</dbReference>
<dbReference type="InterPro" id="IPR000055">
    <property type="entry name" value="Restrct_endonuc_typeI_TRD"/>
</dbReference>
<reference evidence="5" key="2">
    <citation type="submission" date="2024-05" db="EMBL/GenBank/DDBJ databases">
        <title>Rhodohalobacter halophilus gen. nov., sp. nov., a moderately halophilic member of the family Balneolaceae.</title>
        <authorList>
            <person name="Xia J."/>
        </authorList>
    </citation>
    <scope>NUCLEOTIDE SEQUENCE</scope>
    <source>
        <strain evidence="5">WB101</strain>
    </source>
</reference>
<evidence type="ECO:0000259" key="4">
    <source>
        <dbReference type="Pfam" id="PF01420"/>
    </source>
</evidence>
<evidence type="ECO:0000256" key="1">
    <source>
        <dbReference type="ARBA" id="ARBA00010923"/>
    </source>
</evidence>
<accession>A0ABS9KAD9</accession>
<keyword evidence="3" id="KW-0238">DNA-binding</keyword>
<dbReference type="Proteomes" id="UP001165366">
    <property type="component" value="Unassembled WGS sequence"/>
</dbReference>
<dbReference type="InterPro" id="IPR052021">
    <property type="entry name" value="Type-I_RS_S_subunit"/>
</dbReference>
<organism evidence="5 6">
    <name type="scientific">Rhodohalobacter sulfatireducens</name>
    <dbReference type="NCBI Taxonomy" id="2911366"/>
    <lineage>
        <taxon>Bacteria</taxon>
        <taxon>Pseudomonadati</taxon>
        <taxon>Balneolota</taxon>
        <taxon>Balneolia</taxon>
        <taxon>Balneolales</taxon>
        <taxon>Balneolaceae</taxon>
        <taxon>Rhodohalobacter</taxon>
    </lineage>
</organism>
<dbReference type="EMBL" id="JAKLWS010000003">
    <property type="protein sequence ID" value="MCG2587793.1"/>
    <property type="molecule type" value="Genomic_DNA"/>
</dbReference>
<keyword evidence="5" id="KW-0540">Nuclease</keyword>
<keyword evidence="5" id="KW-0255">Endonuclease</keyword>
<protein>
    <submittedName>
        <fullName evidence="5">Restriction endonuclease subunit S</fullName>
    </submittedName>
</protein>
<proteinExistence type="inferred from homology"/>
<keyword evidence="2" id="KW-0680">Restriction system</keyword>
<evidence type="ECO:0000313" key="6">
    <source>
        <dbReference type="Proteomes" id="UP001165366"/>
    </source>
</evidence>
<dbReference type="SUPFAM" id="SSF116734">
    <property type="entry name" value="DNA methylase specificity domain"/>
    <property type="match status" value="2"/>
</dbReference>
<reference evidence="5" key="1">
    <citation type="submission" date="2022-01" db="EMBL/GenBank/DDBJ databases">
        <authorList>
            <person name="Wang Y."/>
        </authorList>
    </citation>
    <scope>NUCLEOTIDE SEQUENCE</scope>
    <source>
        <strain evidence="5">WB101</strain>
    </source>
</reference>
<dbReference type="Gene3D" id="1.10.287.1120">
    <property type="entry name" value="Bipartite methylase S protein"/>
    <property type="match status" value="1"/>
</dbReference>
<sequence>MKKKSEPKLRFPEFSNDYSIFLLSEIGKFSKGKGISKDEVIEDGKTDCIRYGELYTTYSELIDHTVSKTNLNEKDLELSEANDLIIPSSGETAIDIATASCVRRSGIALGGDINIIKSDQDSTYLAYYLNGKKSKDIARFAQGSSVIHLYSTQLKLLNLNLPSRNEQQKIADFLSSVDLKIQHFRRKKELLEEYKKGVMQKLFSQEIRFKDEKRKNFPEWKYKELGEISDRITDKNEDEEYDFVLTNSAVQGVVSQTEYFDKSIANKSNLGGYYIVKKDDFVYNPRISSEAPVGPIKRNKLKTGVMSPLYSVFRINENHLDFFEYFFETTLWHRYMHSVANFGARHDRMNITVGDFQKLPIPVPSEKEREMITDFINTVSKKIKTVNQKLELAEKFKKGLLQKMFV</sequence>
<comment type="similarity">
    <text evidence="1">Belongs to the type-I restriction system S methylase family.</text>
</comment>
<dbReference type="GO" id="GO:0004519">
    <property type="term" value="F:endonuclease activity"/>
    <property type="evidence" value="ECO:0007669"/>
    <property type="project" value="UniProtKB-KW"/>
</dbReference>
<gene>
    <name evidence="5" type="ORF">L6773_04405</name>
</gene>
<dbReference type="Pfam" id="PF01420">
    <property type="entry name" value="Methylase_S"/>
    <property type="match status" value="2"/>
</dbReference>
<comment type="caution">
    <text evidence="5">The sequence shown here is derived from an EMBL/GenBank/DDBJ whole genome shotgun (WGS) entry which is preliminary data.</text>
</comment>
<feature type="domain" description="Type I restriction modification DNA specificity" evidence="4">
    <location>
        <begin position="17"/>
        <end position="191"/>
    </location>
</feature>
<name>A0ABS9KAD9_9BACT</name>
<keyword evidence="6" id="KW-1185">Reference proteome</keyword>
<dbReference type="RefSeq" id="WP_237852636.1">
    <property type="nucleotide sequence ID" value="NZ_JAKLWS010000003.1"/>
</dbReference>
<dbReference type="Gene3D" id="3.90.220.20">
    <property type="entry name" value="DNA methylase specificity domains"/>
    <property type="match status" value="2"/>
</dbReference>
<dbReference type="InterPro" id="IPR044946">
    <property type="entry name" value="Restrct_endonuc_typeI_TRD_sf"/>
</dbReference>
<dbReference type="PANTHER" id="PTHR30408">
    <property type="entry name" value="TYPE-1 RESTRICTION ENZYME ECOKI SPECIFICITY PROTEIN"/>
    <property type="match status" value="1"/>
</dbReference>
<evidence type="ECO:0000256" key="3">
    <source>
        <dbReference type="ARBA" id="ARBA00023125"/>
    </source>
</evidence>
<evidence type="ECO:0000256" key="2">
    <source>
        <dbReference type="ARBA" id="ARBA00022747"/>
    </source>
</evidence>
<feature type="domain" description="Type I restriction modification DNA specificity" evidence="4">
    <location>
        <begin position="219"/>
        <end position="392"/>
    </location>
</feature>
<evidence type="ECO:0000313" key="5">
    <source>
        <dbReference type="EMBL" id="MCG2587793.1"/>
    </source>
</evidence>
<keyword evidence="5" id="KW-0378">Hydrolase</keyword>